<dbReference type="EMBL" id="BAAASK010000013">
    <property type="protein sequence ID" value="GAA2689013.1"/>
    <property type="molecule type" value="Genomic_DNA"/>
</dbReference>
<reference evidence="1 2" key="1">
    <citation type="journal article" date="2019" name="Int. J. Syst. Evol. Microbiol.">
        <title>The Global Catalogue of Microorganisms (GCM) 10K type strain sequencing project: providing services to taxonomists for standard genome sequencing and annotation.</title>
        <authorList>
            <consortium name="The Broad Institute Genomics Platform"/>
            <consortium name="The Broad Institute Genome Sequencing Center for Infectious Disease"/>
            <person name="Wu L."/>
            <person name="Ma J."/>
        </authorList>
    </citation>
    <scope>NUCLEOTIDE SEQUENCE [LARGE SCALE GENOMIC DNA]</scope>
    <source>
        <strain evidence="1 2">JCM 4531</strain>
    </source>
</reference>
<evidence type="ECO:0000313" key="1">
    <source>
        <dbReference type="EMBL" id="GAA2689013.1"/>
    </source>
</evidence>
<proteinExistence type="predicted"/>
<accession>A0ABN3SYW9</accession>
<keyword evidence="2" id="KW-1185">Reference proteome</keyword>
<gene>
    <name evidence="1" type="ORF">GCM10010310_44270</name>
</gene>
<name>A0ABN3SYW9_9ACTN</name>
<comment type="caution">
    <text evidence="1">The sequence shown here is derived from an EMBL/GenBank/DDBJ whole genome shotgun (WGS) entry which is preliminary data.</text>
</comment>
<dbReference type="RefSeq" id="WP_231908953.1">
    <property type="nucleotide sequence ID" value="NZ_BAAASK010000013.1"/>
</dbReference>
<dbReference type="PANTHER" id="PTHR34613">
    <property type="entry name" value="SLL0800 PROTEIN"/>
    <property type="match status" value="1"/>
</dbReference>
<protein>
    <submittedName>
        <fullName evidence="1">Uncharacterized protein</fullName>
    </submittedName>
</protein>
<dbReference type="PANTHER" id="PTHR34613:SF1">
    <property type="entry name" value="SLL6017 PROTEIN"/>
    <property type="match status" value="1"/>
</dbReference>
<organism evidence="1 2">
    <name type="scientific">Streptomyces violaceolatus</name>
    <dbReference type="NCBI Taxonomy" id="67378"/>
    <lineage>
        <taxon>Bacteria</taxon>
        <taxon>Bacillati</taxon>
        <taxon>Actinomycetota</taxon>
        <taxon>Actinomycetes</taxon>
        <taxon>Kitasatosporales</taxon>
        <taxon>Streptomycetaceae</taxon>
        <taxon>Streptomyces</taxon>
        <taxon>Streptomyces violaceoruber group</taxon>
    </lineage>
</organism>
<sequence>MPRRIRYFFDNPVAVQVREEGRVEGRIQERARMTLRILEWRDIPVCFALRERVLDCWDLDQLEVWARRALSVERAEELFSG</sequence>
<dbReference type="Proteomes" id="UP001499989">
    <property type="component" value="Unassembled WGS sequence"/>
</dbReference>
<evidence type="ECO:0000313" key="2">
    <source>
        <dbReference type="Proteomes" id="UP001499989"/>
    </source>
</evidence>